<dbReference type="SUPFAM" id="SSF56300">
    <property type="entry name" value="Metallo-dependent phosphatases"/>
    <property type="match status" value="1"/>
</dbReference>
<dbReference type="InParanoid" id="B5YLN5"/>
<dbReference type="PRINTS" id="PR01607">
    <property type="entry name" value="APYRASEFAMLY"/>
</dbReference>
<feature type="non-terminal residue" evidence="4">
    <location>
        <position position="1"/>
    </location>
</feature>
<dbReference type="STRING" id="35128.B5YLN5"/>
<dbReference type="InterPro" id="IPR006179">
    <property type="entry name" value="5_nucleotidase/apyrase"/>
</dbReference>
<dbReference type="PaxDb" id="35128-Thaps38194"/>
<protein>
    <recommendedName>
        <fullName evidence="3">5'-Nucleotidase C-terminal domain-containing protein</fullName>
    </recommendedName>
</protein>
<dbReference type="InterPro" id="IPR008334">
    <property type="entry name" value="5'-Nucleotdase_C"/>
</dbReference>
<evidence type="ECO:0000259" key="3">
    <source>
        <dbReference type="Pfam" id="PF02872"/>
    </source>
</evidence>
<dbReference type="InterPro" id="IPR041832">
    <property type="entry name" value="PhoA_N"/>
</dbReference>
<comment type="similarity">
    <text evidence="1 2">Belongs to the 5'-nucleotidase family.</text>
</comment>
<dbReference type="GO" id="GO:0009166">
    <property type="term" value="P:nucleotide catabolic process"/>
    <property type="evidence" value="ECO:0007669"/>
    <property type="project" value="InterPro"/>
</dbReference>
<dbReference type="RefSeq" id="XP_002295546.1">
    <property type="nucleotide sequence ID" value="XM_002295510.1"/>
</dbReference>
<organism evidence="4 5">
    <name type="scientific">Thalassiosira pseudonana</name>
    <name type="common">Marine diatom</name>
    <name type="synonym">Cyclotella nana</name>
    <dbReference type="NCBI Taxonomy" id="35128"/>
    <lineage>
        <taxon>Eukaryota</taxon>
        <taxon>Sar</taxon>
        <taxon>Stramenopiles</taxon>
        <taxon>Ochrophyta</taxon>
        <taxon>Bacillariophyta</taxon>
        <taxon>Coscinodiscophyceae</taxon>
        <taxon>Thalassiosirophycidae</taxon>
        <taxon>Thalassiosirales</taxon>
        <taxon>Thalassiosiraceae</taxon>
        <taxon>Thalassiosira</taxon>
    </lineage>
</organism>
<gene>
    <name evidence="4" type="ORF">THAPS_38194</name>
</gene>
<name>B5YLN5_THAPS</name>
<dbReference type="Gene3D" id="3.90.780.10">
    <property type="entry name" value="5'-Nucleotidase, C-terminal domain"/>
    <property type="match status" value="1"/>
</dbReference>
<accession>B5YLN5</accession>
<evidence type="ECO:0000313" key="5">
    <source>
        <dbReference type="Proteomes" id="UP000001449"/>
    </source>
</evidence>
<dbReference type="SUPFAM" id="SSF55816">
    <property type="entry name" value="5'-nucleotidase (syn. UDP-sugar hydrolase), C-terminal domain"/>
    <property type="match status" value="1"/>
</dbReference>
<dbReference type="Gene3D" id="3.60.21.10">
    <property type="match status" value="1"/>
</dbReference>
<dbReference type="eggNOG" id="KOG4419">
    <property type="taxonomic scope" value="Eukaryota"/>
</dbReference>
<dbReference type="PANTHER" id="PTHR11575:SF24">
    <property type="entry name" value="5'-NUCLEOTIDASE"/>
    <property type="match status" value="1"/>
</dbReference>
<evidence type="ECO:0000256" key="1">
    <source>
        <dbReference type="ARBA" id="ARBA00006654"/>
    </source>
</evidence>
<dbReference type="GO" id="GO:0016787">
    <property type="term" value="F:hydrolase activity"/>
    <property type="evidence" value="ECO:0007669"/>
    <property type="project" value="UniProtKB-KW"/>
</dbReference>
<dbReference type="GO" id="GO:0000166">
    <property type="term" value="F:nucleotide binding"/>
    <property type="evidence" value="ECO:0007669"/>
    <property type="project" value="UniProtKB-KW"/>
</dbReference>
<dbReference type="AlphaFoldDB" id="B5YLN5"/>
<keyword evidence="2" id="KW-0378">Hydrolase</keyword>
<evidence type="ECO:0000313" key="4">
    <source>
        <dbReference type="EMBL" id="ACI64263.1"/>
    </source>
</evidence>
<dbReference type="HOGENOM" id="CLU_471446_0_0_1"/>
<proteinExistence type="inferred from homology"/>
<sequence length="579" mass="61297">MLQILHTSDMESDFQDTNTLEEKINLYSALTSGLYELAKAENASSIHVTAGDNTLPGPFYKAAAEVPSLGAPGLGDSSIFNALGINALGLGNHGFDGGADEFCGIVAYNEMPSLAVNLDFSNFVCAAGIVISEDAMECSTIGGSVAKSCYVDFGNMKVGLIGRAPAGFFEVVENPSEKLPGLDFVGGRDEATNQPLESATPMVLEQVDALTAAGCDVIVLLDHAQDWTTDAFTPDTLSGIDVIVQAGGTEFMVGTEDMMFNMLREGDSSNNVYPVSSTDMDGNTVLIIDTAQLWTYIGHLMVEFDDEGHIVGYDERSGPIATTEEAVTMFGEYVGTDITPINGVAETLAALQATDSITDGFTSIGTTEFVLEGTRENVRSRETNLCRVVADSSVWGAQKHLDDNGMAESVHIALKNGGGVRETIAGPEITRISIQAALAFDNKLAIVKVTVPQLLAIFENGLSRYPDYDGRFPQVSGMTIVFDPSQPGVESQTSLDSVSRIVDLMVGDDAVVEAGEVVADMDMTFVVATNSFLLTGGDGYAAFIEAESLAETSIGEQQILEEYIGGELGGKVDMDDPPV</sequence>
<evidence type="ECO:0000256" key="2">
    <source>
        <dbReference type="RuleBase" id="RU362119"/>
    </source>
</evidence>
<dbReference type="EMBL" id="CP001159">
    <property type="protein sequence ID" value="ACI64263.1"/>
    <property type="molecule type" value="Genomic_DNA"/>
</dbReference>
<feature type="domain" description="5'-Nucleotidase C-terminal" evidence="3">
    <location>
        <begin position="364"/>
        <end position="543"/>
    </location>
</feature>
<dbReference type="Proteomes" id="UP000001449">
    <property type="component" value="Chromosome 18"/>
</dbReference>
<reference evidence="4 5" key="2">
    <citation type="journal article" date="2008" name="Nature">
        <title>The Phaeodactylum genome reveals the evolutionary history of diatom genomes.</title>
        <authorList>
            <person name="Bowler C."/>
            <person name="Allen A.E."/>
            <person name="Badger J.H."/>
            <person name="Grimwood J."/>
            <person name="Jabbari K."/>
            <person name="Kuo A."/>
            <person name="Maheswari U."/>
            <person name="Martens C."/>
            <person name="Maumus F."/>
            <person name="Otillar R.P."/>
            <person name="Rayko E."/>
            <person name="Salamov A."/>
            <person name="Vandepoele K."/>
            <person name="Beszteri B."/>
            <person name="Gruber A."/>
            <person name="Heijde M."/>
            <person name="Katinka M."/>
            <person name="Mock T."/>
            <person name="Valentin K."/>
            <person name="Verret F."/>
            <person name="Berges J.A."/>
            <person name="Brownlee C."/>
            <person name="Cadoret J.P."/>
            <person name="Chiovitti A."/>
            <person name="Choi C.J."/>
            <person name="Coesel S."/>
            <person name="De Martino A."/>
            <person name="Detter J.C."/>
            <person name="Durkin C."/>
            <person name="Falciatore A."/>
            <person name="Fournet J."/>
            <person name="Haruta M."/>
            <person name="Huysman M.J."/>
            <person name="Jenkins B.D."/>
            <person name="Jiroutova K."/>
            <person name="Jorgensen R.E."/>
            <person name="Joubert Y."/>
            <person name="Kaplan A."/>
            <person name="Kroger N."/>
            <person name="Kroth P.G."/>
            <person name="La Roche J."/>
            <person name="Lindquist E."/>
            <person name="Lommer M."/>
            <person name="Martin-Jezequel V."/>
            <person name="Lopez P.J."/>
            <person name="Lucas S."/>
            <person name="Mangogna M."/>
            <person name="McGinnis K."/>
            <person name="Medlin L.K."/>
            <person name="Montsant A."/>
            <person name="Oudot-Le Secq M.P."/>
            <person name="Napoli C."/>
            <person name="Obornik M."/>
            <person name="Parker M.S."/>
            <person name="Petit J.L."/>
            <person name="Porcel B.M."/>
            <person name="Poulsen N."/>
            <person name="Robison M."/>
            <person name="Rychlewski L."/>
            <person name="Rynearson T.A."/>
            <person name="Schmutz J."/>
            <person name="Shapiro H."/>
            <person name="Siaut M."/>
            <person name="Stanley M."/>
            <person name="Sussman M.R."/>
            <person name="Taylor A.R."/>
            <person name="Vardi A."/>
            <person name="von Dassow P."/>
            <person name="Vyverman W."/>
            <person name="Willis A."/>
            <person name="Wyrwicz L.S."/>
            <person name="Rokhsar D.S."/>
            <person name="Weissenbach J."/>
            <person name="Armbrust E.V."/>
            <person name="Green B.R."/>
            <person name="Van de Peer Y."/>
            <person name="Grigoriev I.V."/>
        </authorList>
    </citation>
    <scope>NUCLEOTIDE SEQUENCE [LARGE SCALE GENOMIC DNA]</scope>
    <source>
        <strain evidence="4 5">CCMP1335</strain>
    </source>
</reference>
<dbReference type="CDD" id="cd08162">
    <property type="entry name" value="MPP_PhoA_N"/>
    <property type="match status" value="1"/>
</dbReference>
<dbReference type="InterPro" id="IPR029052">
    <property type="entry name" value="Metallo-depent_PP-like"/>
</dbReference>
<keyword evidence="2" id="KW-0547">Nucleotide-binding</keyword>
<keyword evidence="5" id="KW-1185">Reference proteome</keyword>
<dbReference type="GeneID" id="7444247"/>
<dbReference type="Pfam" id="PF02872">
    <property type="entry name" value="5_nucleotid_C"/>
    <property type="match status" value="1"/>
</dbReference>
<dbReference type="KEGG" id="tps:THAPS_38194"/>
<dbReference type="PANTHER" id="PTHR11575">
    <property type="entry name" value="5'-NUCLEOTIDASE-RELATED"/>
    <property type="match status" value="1"/>
</dbReference>
<reference evidence="4 5" key="1">
    <citation type="journal article" date="2004" name="Science">
        <title>The genome of the diatom Thalassiosira pseudonana: ecology, evolution, and metabolism.</title>
        <authorList>
            <person name="Armbrust E.V."/>
            <person name="Berges J.A."/>
            <person name="Bowler C."/>
            <person name="Green B.R."/>
            <person name="Martinez D."/>
            <person name="Putnam N.H."/>
            <person name="Zhou S."/>
            <person name="Allen A.E."/>
            <person name="Apt K.E."/>
            <person name="Bechner M."/>
            <person name="Brzezinski M.A."/>
            <person name="Chaal B.K."/>
            <person name="Chiovitti A."/>
            <person name="Davis A.K."/>
            <person name="Demarest M.S."/>
            <person name="Detter J.C."/>
            <person name="Glavina T."/>
            <person name="Goodstein D."/>
            <person name="Hadi M.Z."/>
            <person name="Hellsten U."/>
            <person name="Hildebrand M."/>
            <person name="Jenkins B.D."/>
            <person name="Jurka J."/>
            <person name="Kapitonov V.V."/>
            <person name="Kroger N."/>
            <person name="Lau W.W."/>
            <person name="Lane T.W."/>
            <person name="Larimer F.W."/>
            <person name="Lippmeier J.C."/>
            <person name="Lucas S."/>
            <person name="Medina M."/>
            <person name="Montsant A."/>
            <person name="Obornik M."/>
            <person name="Parker M.S."/>
            <person name="Palenik B."/>
            <person name="Pazour G.J."/>
            <person name="Richardson P.M."/>
            <person name="Rynearson T.A."/>
            <person name="Saito M.A."/>
            <person name="Schwartz D.C."/>
            <person name="Thamatrakoln K."/>
            <person name="Valentin K."/>
            <person name="Vardi A."/>
            <person name="Wilkerson F.P."/>
            <person name="Rokhsar D.S."/>
        </authorList>
    </citation>
    <scope>NUCLEOTIDE SEQUENCE [LARGE SCALE GENOMIC DNA]</scope>
    <source>
        <strain evidence="4 5">CCMP1335</strain>
    </source>
</reference>
<dbReference type="InterPro" id="IPR036907">
    <property type="entry name" value="5'-Nucleotdase_C_sf"/>
</dbReference>